<evidence type="ECO:0000313" key="4">
    <source>
        <dbReference type="Proteomes" id="UP000235786"/>
    </source>
</evidence>
<evidence type="ECO:0000259" key="2">
    <source>
        <dbReference type="Pfam" id="PF09994"/>
    </source>
</evidence>
<feature type="region of interest" description="Disordered" evidence="1">
    <location>
        <begin position="158"/>
        <end position="185"/>
    </location>
</feature>
<protein>
    <recommendedName>
        <fullName evidence="2">T6SS Phospholipase effector Tle1-like catalytic domain-containing protein</fullName>
    </recommendedName>
</protein>
<dbReference type="Proteomes" id="UP000235786">
    <property type="component" value="Unassembled WGS sequence"/>
</dbReference>
<feature type="compositionally biased region" description="Gly residues" evidence="1">
    <location>
        <begin position="168"/>
        <end position="177"/>
    </location>
</feature>
<gene>
    <name evidence="3" type="ORF">L207DRAFT_535671</name>
</gene>
<name>A0A2J6R391_HYAVF</name>
<dbReference type="STRING" id="1149755.A0A2J6R391"/>
<feature type="compositionally biased region" description="Acidic residues" evidence="1">
    <location>
        <begin position="158"/>
        <end position="167"/>
    </location>
</feature>
<dbReference type="InterPro" id="IPR018712">
    <property type="entry name" value="Tle1-like_cat"/>
</dbReference>
<dbReference type="PANTHER" id="PTHR33840">
    <property type="match status" value="1"/>
</dbReference>
<dbReference type="OrthoDB" id="3057168at2759"/>
<dbReference type="Pfam" id="PF09994">
    <property type="entry name" value="T6SS_Tle1-like_cat"/>
    <property type="match status" value="1"/>
</dbReference>
<evidence type="ECO:0000313" key="3">
    <source>
        <dbReference type="EMBL" id="PMD32959.1"/>
    </source>
</evidence>
<reference evidence="3 4" key="1">
    <citation type="submission" date="2016-04" db="EMBL/GenBank/DDBJ databases">
        <title>A degradative enzymes factory behind the ericoid mycorrhizal symbiosis.</title>
        <authorList>
            <consortium name="DOE Joint Genome Institute"/>
            <person name="Martino E."/>
            <person name="Morin E."/>
            <person name="Grelet G."/>
            <person name="Kuo A."/>
            <person name="Kohler A."/>
            <person name="Daghino S."/>
            <person name="Barry K."/>
            <person name="Choi C."/>
            <person name="Cichocki N."/>
            <person name="Clum A."/>
            <person name="Copeland A."/>
            <person name="Hainaut M."/>
            <person name="Haridas S."/>
            <person name="Labutti K."/>
            <person name="Lindquist E."/>
            <person name="Lipzen A."/>
            <person name="Khouja H.-R."/>
            <person name="Murat C."/>
            <person name="Ohm R."/>
            <person name="Olson A."/>
            <person name="Spatafora J."/>
            <person name="Veneault-Fourrey C."/>
            <person name="Henrissat B."/>
            <person name="Grigoriev I."/>
            <person name="Martin F."/>
            <person name="Perotto S."/>
        </authorList>
    </citation>
    <scope>NUCLEOTIDE SEQUENCE [LARGE SCALE GENOMIC DNA]</scope>
    <source>
        <strain evidence="3 4">F</strain>
    </source>
</reference>
<sequence length="493" mass="55144">MPKRIILCLDGTWDSADSPTPSLPTNVARLSRMLARQGKTKDGSPIDQLIYYQHGIGTGPLVHVNKIYQGITGSSLSTHLLTAYHFLSTNYSPGDEIFLFGYSRGAYTARALGWFLTKVGVLRPEDLESFEGLFGGLKGVRSEAVDFWEELMNFVESGDVDGNEDGGEVQGGDGGPGELKPRTRLKNKPNPVEICVEGVWETVGSLGLPESWFTKCTGFNKMYRFYDTALDDKVHHAFQALALDEHRGAFVPAVWYLDPKYKDKVDLKQCWFPGFHGEVGGGVAGPVDRNHLAIEDITLAWMCDQIDGLLTFDEEASINILGEIKESVKWGVLRESDPSGGIWNLSVAGGNSVLRTPGSYHKRQAQKTLKSDGYTTNETMHPSIKLLIDKPSANYFPPALDSRKYLRMVKTPRWKFVDKSKSGQGAIWTQPSTKPGKDVIEIKEHIIRERPDRNNFEAKLLPVAVQDMLHRRNLEEFDKMYQSQSSLDYEESF</sequence>
<dbReference type="EMBL" id="KZ613957">
    <property type="protein sequence ID" value="PMD32959.1"/>
    <property type="molecule type" value="Genomic_DNA"/>
</dbReference>
<proteinExistence type="predicted"/>
<feature type="domain" description="T6SS Phospholipase effector Tle1-like catalytic" evidence="2">
    <location>
        <begin position="3"/>
        <end position="305"/>
    </location>
</feature>
<dbReference type="AlphaFoldDB" id="A0A2J6R391"/>
<evidence type="ECO:0000256" key="1">
    <source>
        <dbReference type="SAM" id="MobiDB-lite"/>
    </source>
</evidence>
<accession>A0A2J6R391</accession>
<organism evidence="3 4">
    <name type="scientific">Hyaloscypha variabilis (strain UAMH 11265 / GT02V1 / F)</name>
    <name type="common">Meliniomyces variabilis</name>
    <dbReference type="NCBI Taxonomy" id="1149755"/>
    <lineage>
        <taxon>Eukaryota</taxon>
        <taxon>Fungi</taxon>
        <taxon>Dikarya</taxon>
        <taxon>Ascomycota</taxon>
        <taxon>Pezizomycotina</taxon>
        <taxon>Leotiomycetes</taxon>
        <taxon>Helotiales</taxon>
        <taxon>Hyaloscyphaceae</taxon>
        <taxon>Hyaloscypha</taxon>
        <taxon>Hyaloscypha variabilis</taxon>
    </lineage>
</organism>
<keyword evidence="4" id="KW-1185">Reference proteome</keyword>
<dbReference type="PANTHER" id="PTHR33840:SF1">
    <property type="entry name" value="TLE1 PHOSPHOLIPASE DOMAIN-CONTAINING PROTEIN"/>
    <property type="match status" value="1"/>
</dbReference>